<dbReference type="Proteomes" id="UP001525890">
    <property type="component" value="Unassembled WGS sequence"/>
</dbReference>
<keyword evidence="2" id="KW-1185">Reference proteome</keyword>
<gene>
    <name evidence="1" type="ORF">NG799_07560</name>
</gene>
<accession>A0ABT2MN86</accession>
<name>A0ABT2MN86_9CYAN</name>
<dbReference type="RefSeq" id="WP_368005836.1">
    <property type="nucleotide sequence ID" value="NZ_JAMXFF010000008.1"/>
</dbReference>
<reference evidence="1 2" key="1">
    <citation type="journal article" date="2022" name="Front. Microbiol.">
        <title>High genomic differentiation and limited gene flow indicate recent cryptic speciation within the genus Laspinema (cyanobacteria).</title>
        <authorList>
            <person name="Stanojkovic A."/>
            <person name="Skoupy S."/>
            <person name="Skaloud P."/>
            <person name="Dvorak P."/>
        </authorList>
    </citation>
    <scope>NUCLEOTIDE SEQUENCE [LARGE SCALE GENOMIC DNA]</scope>
    <source>
        <strain evidence="1 2">D2a</strain>
    </source>
</reference>
<dbReference type="EMBL" id="JAMXFF010000008">
    <property type="protein sequence ID" value="MCT7966188.1"/>
    <property type="molecule type" value="Genomic_DNA"/>
</dbReference>
<proteinExistence type="predicted"/>
<evidence type="ECO:0000313" key="1">
    <source>
        <dbReference type="EMBL" id="MCT7966188.1"/>
    </source>
</evidence>
<sequence>MALIDQVKQVCDRLANHGWRELLLQHGLDITAANLTAELGKILPNINRTIPGFTDFADEGNRAIAPGSPARSLLYHALASATVVTGAQGNELTAFPTLAEIEAVENYVYGVQPPSLTELRVKANYGPLAIAVFTSEYRPASDTPHQKHADLCFSRTGVARVGTADALYDSKNRGFLPFVEGDSQAMRVIPARYSAYIAVIRRGDRPGYKPMRVRDGDDRRLFWFPLHKLFSGNECIRDFNLTLTLEANHINEKLRRIHLQLQSQGYDTGWSEPDISNPPFIFKEGIAEFSQNLDDGMGTLIPIVHPNLVEAAEYQGKPLTYQVPANYGLTLSSSLLIPSDNEARRAPEYVHARHQVLPNGTVTDLNERPNVASIVAQGGYNALHYLDFTADGWIEALCPELAIQIPRRVPAYSLVSAPDYFPTCDQRQLMDWWEQSVPEAVRNSIWRIPPETLADERMPPNLALTEADFRPEDSTVTAIVSLPGEPFVKQRPLDRFILNRQSYLPDAAAGIYAPGWDVSFDRTPEGLDFLAAYGLGSPFPEDSKLCAALSAFWPAVSPDAARTFEPMQNWPTVSPLTDAEIGQTGELPWDGVPGPRLVQLDDRQVVEYEAIDHVDYVTNALQGKFTLALTGQVDVREYEARVLTMAYVYHALGIEEEKYFPPGQSEAQDAEAFGRIVNEKSKWGVLSFREVTPTETELQEAQTQTGQRLRGKIYRFEMYRHGNITTPEDVRKRWVEIRERVTLFVDGLRVLMKWDSGVWESKNVRG</sequence>
<comment type="caution">
    <text evidence="1">The sequence shown here is derived from an EMBL/GenBank/DDBJ whole genome shotgun (WGS) entry which is preliminary data.</text>
</comment>
<evidence type="ECO:0000313" key="2">
    <source>
        <dbReference type="Proteomes" id="UP001525890"/>
    </source>
</evidence>
<organism evidence="1 2">
    <name type="scientific">Laspinema palackyanum D2a</name>
    <dbReference type="NCBI Taxonomy" id="2953684"/>
    <lineage>
        <taxon>Bacteria</taxon>
        <taxon>Bacillati</taxon>
        <taxon>Cyanobacteriota</taxon>
        <taxon>Cyanophyceae</taxon>
        <taxon>Oscillatoriophycideae</taxon>
        <taxon>Oscillatoriales</taxon>
        <taxon>Laspinemataceae</taxon>
        <taxon>Laspinema</taxon>
        <taxon>Laspinema palackyanum</taxon>
    </lineage>
</organism>
<protein>
    <submittedName>
        <fullName evidence="1">Uncharacterized protein</fullName>
    </submittedName>
</protein>